<dbReference type="InterPro" id="IPR039428">
    <property type="entry name" value="NUOK/Mnh_C1-like"/>
</dbReference>
<evidence type="ECO:0000313" key="9">
    <source>
        <dbReference type="Proteomes" id="UP000243406"/>
    </source>
</evidence>
<proteinExistence type="inferred from homology"/>
<dbReference type="EMBL" id="FUYN01000004">
    <property type="protein sequence ID" value="SKB52897.1"/>
    <property type="molecule type" value="Genomic_DNA"/>
</dbReference>
<feature type="transmembrane region" description="Helical" evidence="7">
    <location>
        <begin position="29"/>
        <end position="47"/>
    </location>
</feature>
<dbReference type="PANTHER" id="PTHR34583:SF2">
    <property type="entry name" value="ANTIPORTER SUBUNIT MNHC2-RELATED"/>
    <property type="match status" value="1"/>
</dbReference>
<dbReference type="AlphaFoldDB" id="A0A1T5C0H3"/>
<evidence type="ECO:0000256" key="1">
    <source>
        <dbReference type="ARBA" id="ARBA00004651"/>
    </source>
</evidence>
<evidence type="ECO:0000256" key="7">
    <source>
        <dbReference type="SAM" id="Phobius"/>
    </source>
</evidence>
<dbReference type="Pfam" id="PF00420">
    <property type="entry name" value="Oxidored_q2"/>
    <property type="match status" value="1"/>
</dbReference>
<keyword evidence="3" id="KW-1003">Cell membrane</keyword>
<dbReference type="OrthoDB" id="9799219at2"/>
<evidence type="ECO:0000256" key="4">
    <source>
        <dbReference type="ARBA" id="ARBA00022692"/>
    </source>
</evidence>
<dbReference type="InterPro" id="IPR050601">
    <property type="entry name" value="CPA3_antiporter_subunitC"/>
</dbReference>
<comment type="similarity">
    <text evidence="2">Belongs to the CPA3 antiporters (TC 2.A.63) subunit C family.</text>
</comment>
<evidence type="ECO:0000256" key="2">
    <source>
        <dbReference type="ARBA" id="ARBA00010388"/>
    </source>
</evidence>
<dbReference type="GO" id="GO:0005886">
    <property type="term" value="C:plasma membrane"/>
    <property type="evidence" value="ECO:0007669"/>
    <property type="project" value="UniProtKB-SubCell"/>
</dbReference>
<dbReference type="RefSeq" id="WP_041487132.1">
    <property type="nucleotide sequence ID" value="NZ_CP154629.1"/>
</dbReference>
<keyword evidence="6 7" id="KW-0472">Membrane</keyword>
<evidence type="ECO:0000256" key="5">
    <source>
        <dbReference type="ARBA" id="ARBA00022989"/>
    </source>
</evidence>
<organism evidence="8 9">
    <name type="scientific">Acetoanaerobium noterae</name>
    <dbReference type="NCBI Taxonomy" id="745369"/>
    <lineage>
        <taxon>Bacteria</taxon>
        <taxon>Bacillati</taxon>
        <taxon>Bacillota</taxon>
        <taxon>Clostridia</taxon>
        <taxon>Peptostreptococcales</taxon>
        <taxon>Filifactoraceae</taxon>
        <taxon>Acetoanaerobium</taxon>
    </lineage>
</organism>
<dbReference type="Gene3D" id="1.10.287.3510">
    <property type="match status" value="1"/>
</dbReference>
<dbReference type="PANTHER" id="PTHR34583">
    <property type="entry name" value="ANTIPORTER SUBUNIT MNHC2-RELATED"/>
    <property type="match status" value="1"/>
</dbReference>
<keyword evidence="5 7" id="KW-1133">Transmembrane helix</keyword>
<evidence type="ECO:0000256" key="3">
    <source>
        <dbReference type="ARBA" id="ARBA00022475"/>
    </source>
</evidence>
<keyword evidence="4 7" id="KW-0812">Transmembrane</keyword>
<keyword evidence="9" id="KW-1185">Reference proteome</keyword>
<evidence type="ECO:0000313" key="8">
    <source>
        <dbReference type="EMBL" id="SKB52897.1"/>
    </source>
</evidence>
<evidence type="ECO:0000256" key="6">
    <source>
        <dbReference type="ARBA" id="ARBA00023136"/>
    </source>
</evidence>
<sequence length="111" mass="12306">MDFRIIMSLLTVALGLYGLAMSKNIIKSIICLQIMESAIVLLYLSFADKKNGISPIHPGNLTNMVDPLPQALMITTIIIGSAISALALMISIKIYHHYETLNWQEIMEKDG</sequence>
<dbReference type="Proteomes" id="UP000243406">
    <property type="component" value="Unassembled WGS sequence"/>
</dbReference>
<gene>
    <name evidence="8" type="ORF">SAMN02745120_1914</name>
</gene>
<feature type="transmembrane region" description="Helical" evidence="7">
    <location>
        <begin position="6"/>
        <end position="22"/>
    </location>
</feature>
<name>A0A1T5C0H3_9FIRM</name>
<feature type="transmembrane region" description="Helical" evidence="7">
    <location>
        <begin position="67"/>
        <end position="90"/>
    </location>
</feature>
<reference evidence="9" key="1">
    <citation type="submission" date="2017-02" db="EMBL/GenBank/DDBJ databases">
        <authorList>
            <person name="Varghese N."/>
            <person name="Submissions S."/>
        </authorList>
    </citation>
    <scope>NUCLEOTIDE SEQUENCE [LARGE SCALE GENOMIC DNA]</scope>
    <source>
        <strain evidence="9">ATCC 35199</strain>
    </source>
</reference>
<comment type="subcellular location">
    <subcellularLocation>
        <location evidence="1">Cell membrane</location>
        <topology evidence="1">Multi-pass membrane protein</topology>
    </subcellularLocation>
</comment>
<protein>
    <submittedName>
        <fullName evidence="8">Multicomponent Na+:H+ antiporter subunit C</fullName>
    </submittedName>
</protein>
<accession>A0A1T5C0H3</accession>